<name>J3LG82_ORYBR</name>
<organism evidence="1">
    <name type="scientific">Oryza brachyantha</name>
    <name type="common">malo sina</name>
    <dbReference type="NCBI Taxonomy" id="4533"/>
    <lineage>
        <taxon>Eukaryota</taxon>
        <taxon>Viridiplantae</taxon>
        <taxon>Streptophyta</taxon>
        <taxon>Embryophyta</taxon>
        <taxon>Tracheophyta</taxon>
        <taxon>Spermatophyta</taxon>
        <taxon>Magnoliopsida</taxon>
        <taxon>Liliopsida</taxon>
        <taxon>Poales</taxon>
        <taxon>Poaceae</taxon>
        <taxon>BOP clade</taxon>
        <taxon>Oryzoideae</taxon>
        <taxon>Oryzeae</taxon>
        <taxon>Oryzinae</taxon>
        <taxon>Oryza</taxon>
    </lineage>
</organism>
<reference evidence="1" key="1">
    <citation type="submission" date="2013-04" db="UniProtKB">
        <authorList>
            <consortium name="EnsemblPlants"/>
        </authorList>
    </citation>
    <scope>IDENTIFICATION</scope>
</reference>
<dbReference type="HOGENOM" id="CLU_2461290_0_0_1"/>
<keyword evidence="2" id="KW-1185">Reference proteome</keyword>
<proteinExistence type="predicted"/>
<sequence length="89" mass="10054">SDGYSNNNKNGTTYVAYSPPLRLQGIEKNKWKSSHSKHKPRIESMRACMRTVLGFSINNIVHIKSIFNGNEIDLKTLMKTGPISFIGRD</sequence>
<dbReference type="AlphaFoldDB" id="J3LG82"/>
<dbReference type="Proteomes" id="UP000006038">
    <property type="component" value="Unassembled WGS sequence"/>
</dbReference>
<protein>
    <submittedName>
        <fullName evidence="1">Uncharacterized protein</fullName>
    </submittedName>
</protein>
<dbReference type="EnsemblPlants" id="OB02G36490.1">
    <property type="protein sequence ID" value="OB02G36490.1"/>
    <property type="gene ID" value="OB02G36490"/>
</dbReference>
<evidence type="ECO:0000313" key="2">
    <source>
        <dbReference type="Proteomes" id="UP000006038"/>
    </source>
</evidence>
<dbReference type="Gramene" id="OB02G36490.1">
    <property type="protein sequence ID" value="OB02G36490.1"/>
    <property type="gene ID" value="OB02G36490"/>
</dbReference>
<evidence type="ECO:0000313" key="1">
    <source>
        <dbReference type="EnsemblPlants" id="OB02G36490.1"/>
    </source>
</evidence>
<accession>J3LG82</accession>